<evidence type="ECO:0000313" key="1">
    <source>
        <dbReference type="EMBL" id="MBQ0830827.1"/>
    </source>
</evidence>
<dbReference type="EMBL" id="JAGPNL010000013">
    <property type="protein sequence ID" value="MBQ0830827.1"/>
    <property type="molecule type" value="Genomic_DNA"/>
</dbReference>
<proteinExistence type="predicted"/>
<dbReference type="AlphaFoldDB" id="A0A940XNH0"/>
<comment type="caution">
    <text evidence="1">The sequence shown here is derived from an EMBL/GenBank/DDBJ whole genome shotgun (WGS) entry which is preliminary data.</text>
</comment>
<protein>
    <submittedName>
        <fullName evidence="1">Uncharacterized protein</fullName>
    </submittedName>
</protein>
<evidence type="ECO:0000313" key="2">
    <source>
        <dbReference type="Proteomes" id="UP000677875"/>
    </source>
</evidence>
<name>A0A940XNH0_9ACTN</name>
<accession>A0A940XNH0</accession>
<sequence>MTDWSELSHAYGSAEDIPILLDRIAGEAKSGLWSDLWSALCHQGSVYSASFAVLPWLTDMAGSDDRDQAVNALALAGAIMAGAEQPHGAGDVRARHAAEVERLLTAVNRQLRTASDRTDYIHLLEAMLGFEGVVGWSEDLAWGLGNEEYEVDCPGCQTGLFVVFGERGFFSTSEDYALADSDLETRPLLPANPADLDGIGRRLHDLALSDGQHEVAHALTYVFGHAACPECETRFSVADEVGADWTTGLGTG</sequence>
<reference evidence="1" key="1">
    <citation type="submission" date="2021-04" db="EMBL/GenBank/DDBJ databases">
        <title>Genome seq and assembly of Streptomyces sp. RG38.</title>
        <authorList>
            <person name="Chhetri G."/>
        </authorList>
    </citation>
    <scope>NUCLEOTIDE SEQUENCE</scope>
    <source>
        <strain evidence="1">RG38</strain>
    </source>
</reference>
<gene>
    <name evidence="1" type="ORF">J5Y05_30735</name>
</gene>
<dbReference type="RefSeq" id="WP_210876588.1">
    <property type="nucleotide sequence ID" value="NZ_JAGPNL010000013.1"/>
</dbReference>
<dbReference type="Proteomes" id="UP000677875">
    <property type="component" value="Unassembled WGS sequence"/>
</dbReference>
<organism evidence="1 2">
    <name type="scientific">Streptomyces tagetis</name>
    <dbReference type="NCBI Taxonomy" id="2820809"/>
    <lineage>
        <taxon>Bacteria</taxon>
        <taxon>Bacillati</taxon>
        <taxon>Actinomycetota</taxon>
        <taxon>Actinomycetes</taxon>
        <taxon>Kitasatosporales</taxon>
        <taxon>Streptomycetaceae</taxon>
        <taxon>Streptomyces</taxon>
    </lineage>
</organism>
<keyword evidence="2" id="KW-1185">Reference proteome</keyword>